<gene>
    <name evidence="2" type="ORF">EII35_15230</name>
</gene>
<protein>
    <submittedName>
        <fullName evidence="2">Uncharacterized protein</fullName>
    </submittedName>
</protein>
<comment type="caution">
    <text evidence="2">The sequence shown here is derived from an EMBL/GenBank/DDBJ whole genome shotgun (WGS) entry which is preliminary data.</text>
</comment>
<dbReference type="OrthoDB" id="3268833at2"/>
<accession>A0A3P1WPE3</accession>
<organism evidence="2 3">
    <name type="scientific">Arachnia propionica</name>
    <dbReference type="NCBI Taxonomy" id="1750"/>
    <lineage>
        <taxon>Bacteria</taxon>
        <taxon>Bacillati</taxon>
        <taxon>Actinomycetota</taxon>
        <taxon>Actinomycetes</taxon>
        <taxon>Propionibacteriales</taxon>
        <taxon>Propionibacteriaceae</taxon>
        <taxon>Arachnia</taxon>
    </lineage>
</organism>
<name>A0A3P1WPE3_9ACTN</name>
<proteinExistence type="predicted"/>
<dbReference type="AlphaFoldDB" id="A0A3P1WPE3"/>
<evidence type="ECO:0000313" key="3">
    <source>
        <dbReference type="Proteomes" id="UP000280935"/>
    </source>
</evidence>
<dbReference type="RefSeq" id="WP_125229310.1">
    <property type="nucleotide sequence ID" value="NZ_RQYT01000079.1"/>
</dbReference>
<dbReference type="Proteomes" id="UP000280935">
    <property type="component" value="Unassembled WGS sequence"/>
</dbReference>
<sequence length="139" mass="14619">MTDASVDVGYDEEQVNRSIAQVEDGAATCASDNAKRCENLAALQSETQWGVEPGALAFQSHYVEQLVDLQGKLNTLKANLDNFTAGLRSCVAELQATDGDAKAGLDALKSVLTPPSETVHPGGPISLNPSASPHPRQES</sequence>
<reference evidence="2 3" key="1">
    <citation type="submission" date="2018-11" db="EMBL/GenBank/DDBJ databases">
        <title>Genomes From Bacteria Associated with the Canine Oral Cavity: a Test Case for Automated Genome-Based Taxonomic Assignment.</title>
        <authorList>
            <person name="Coil D.A."/>
            <person name="Jospin G."/>
            <person name="Darling A.E."/>
            <person name="Wallis C."/>
            <person name="Davis I.J."/>
            <person name="Harris S."/>
            <person name="Eisen J.A."/>
            <person name="Holcombe L.J."/>
            <person name="O'Flynn C."/>
        </authorList>
    </citation>
    <scope>NUCLEOTIDE SEQUENCE [LARGE SCALE GENOMIC DNA]</scope>
    <source>
        <strain evidence="2 3">OH2822_COT-296</strain>
    </source>
</reference>
<evidence type="ECO:0000256" key="1">
    <source>
        <dbReference type="SAM" id="MobiDB-lite"/>
    </source>
</evidence>
<evidence type="ECO:0000313" key="2">
    <source>
        <dbReference type="EMBL" id="RRD47220.1"/>
    </source>
</evidence>
<dbReference type="EMBL" id="RQYT01000079">
    <property type="protein sequence ID" value="RRD47220.1"/>
    <property type="molecule type" value="Genomic_DNA"/>
</dbReference>
<feature type="region of interest" description="Disordered" evidence="1">
    <location>
        <begin position="112"/>
        <end position="139"/>
    </location>
</feature>